<feature type="region of interest" description="Disordered" evidence="10">
    <location>
        <begin position="84"/>
        <end position="206"/>
    </location>
</feature>
<dbReference type="InterPro" id="IPR049730">
    <property type="entry name" value="SNF2/RAD54-like_C"/>
</dbReference>
<keyword evidence="8 9" id="KW-0539">Nucleus</keyword>
<reference evidence="15" key="1">
    <citation type="journal article" date="2023" name="Commun. Biol.">
        <title>Genome analysis of Parmales, the sister group of diatoms, reveals the evolutionary specialization of diatoms from phago-mixotrophs to photoautotrophs.</title>
        <authorList>
            <person name="Ban H."/>
            <person name="Sato S."/>
            <person name="Yoshikawa S."/>
            <person name="Yamada K."/>
            <person name="Nakamura Y."/>
            <person name="Ichinomiya M."/>
            <person name="Sato N."/>
            <person name="Blanc-Mathieu R."/>
            <person name="Endo H."/>
            <person name="Kuwata A."/>
            <person name="Ogata H."/>
        </authorList>
    </citation>
    <scope>NUCLEOTIDE SEQUENCE [LARGE SCALE GENOMIC DNA]</scope>
    <source>
        <strain evidence="15">NIES 3699</strain>
    </source>
</reference>
<dbReference type="Gene3D" id="1.10.10.60">
    <property type="entry name" value="Homeodomain-like"/>
    <property type="match status" value="2"/>
</dbReference>
<proteinExistence type="inferred from homology"/>
<dbReference type="InterPro" id="IPR009057">
    <property type="entry name" value="Homeodomain-like_sf"/>
</dbReference>
<feature type="compositionally biased region" description="Basic and acidic residues" evidence="10">
    <location>
        <begin position="1408"/>
        <end position="1420"/>
    </location>
</feature>
<evidence type="ECO:0000256" key="10">
    <source>
        <dbReference type="SAM" id="MobiDB-lite"/>
    </source>
</evidence>
<dbReference type="GO" id="GO:0003682">
    <property type="term" value="F:chromatin binding"/>
    <property type="evidence" value="ECO:0007669"/>
    <property type="project" value="TreeGrafter"/>
</dbReference>
<dbReference type="InterPro" id="IPR027417">
    <property type="entry name" value="P-loop_NTPase"/>
</dbReference>
<feature type="region of interest" description="Disordered" evidence="10">
    <location>
        <begin position="1492"/>
        <end position="1529"/>
    </location>
</feature>
<gene>
    <name evidence="14" type="ORF">TrVE_jg11695</name>
</gene>
<keyword evidence="15" id="KW-1185">Reference proteome</keyword>
<evidence type="ECO:0000256" key="7">
    <source>
        <dbReference type="ARBA" id="ARBA00023054"/>
    </source>
</evidence>
<evidence type="ECO:0000259" key="13">
    <source>
        <dbReference type="PROSITE" id="PS51194"/>
    </source>
</evidence>
<comment type="caution">
    <text evidence="14">The sequence shown here is derived from an EMBL/GenBank/DDBJ whole genome shotgun (WGS) entry which is preliminary data.</text>
</comment>
<dbReference type="InterPro" id="IPR015195">
    <property type="entry name" value="SLIDE"/>
</dbReference>
<comment type="similarity">
    <text evidence="2">Belongs to the SNF2/RAD54 helicase family. ISWI subfamily.</text>
</comment>
<evidence type="ECO:0000256" key="6">
    <source>
        <dbReference type="ARBA" id="ARBA00022840"/>
    </source>
</evidence>
<feature type="DNA-binding region" description="HMG box" evidence="9">
    <location>
        <begin position="39"/>
        <end position="117"/>
    </location>
</feature>
<dbReference type="SMART" id="SM00487">
    <property type="entry name" value="DEXDc"/>
    <property type="match status" value="1"/>
</dbReference>
<feature type="compositionally biased region" description="Polar residues" evidence="10">
    <location>
        <begin position="1515"/>
        <end position="1529"/>
    </location>
</feature>
<evidence type="ECO:0000256" key="3">
    <source>
        <dbReference type="ARBA" id="ARBA00022741"/>
    </source>
</evidence>
<dbReference type="GO" id="GO:0042393">
    <property type="term" value="F:histone binding"/>
    <property type="evidence" value="ECO:0007669"/>
    <property type="project" value="TreeGrafter"/>
</dbReference>
<evidence type="ECO:0000259" key="11">
    <source>
        <dbReference type="PROSITE" id="PS50118"/>
    </source>
</evidence>
<dbReference type="InterPro" id="IPR009071">
    <property type="entry name" value="HMG_box_dom"/>
</dbReference>
<dbReference type="GO" id="GO:0140658">
    <property type="term" value="F:ATP-dependent chromatin remodeler activity"/>
    <property type="evidence" value="ECO:0007669"/>
    <property type="project" value="TreeGrafter"/>
</dbReference>
<evidence type="ECO:0000313" key="14">
    <source>
        <dbReference type="EMBL" id="GMH89083.1"/>
    </source>
</evidence>
<evidence type="ECO:0000259" key="12">
    <source>
        <dbReference type="PROSITE" id="PS51192"/>
    </source>
</evidence>
<keyword evidence="9" id="KW-0238">DNA-binding</keyword>
<name>A0A9W7ETA6_9STRA</name>
<dbReference type="Pfam" id="PF09111">
    <property type="entry name" value="SLIDE"/>
    <property type="match status" value="1"/>
</dbReference>
<keyword evidence="5" id="KW-0347">Helicase</keyword>
<feature type="domain" description="Helicase C-terminal" evidence="13">
    <location>
        <begin position="623"/>
        <end position="774"/>
    </location>
</feature>
<dbReference type="Gene3D" id="3.40.50.300">
    <property type="entry name" value="P-loop containing nucleotide triphosphate hydrolases"/>
    <property type="match status" value="1"/>
</dbReference>
<feature type="domain" description="HMG box" evidence="11">
    <location>
        <begin position="39"/>
        <end position="117"/>
    </location>
</feature>
<dbReference type="GO" id="GO:0000785">
    <property type="term" value="C:chromatin"/>
    <property type="evidence" value="ECO:0007669"/>
    <property type="project" value="TreeGrafter"/>
</dbReference>
<keyword evidence="3" id="KW-0547">Nucleotide-binding</keyword>
<feature type="region of interest" description="Disordered" evidence="10">
    <location>
        <begin position="869"/>
        <end position="894"/>
    </location>
</feature>
<dbReference type="Pfam" id="PF09011">
    <property type="entry name" value="HMG_box_2"/>
    <property type="match status" value="1"/>
</dbReference>
<dbReference type="InterPro" id="IPR038718">
    <property type="entry name" value="SNF2-like_sf"/>
</dbReference>
<dbReference type="InterPro" id="IPR036910">
    <property type="entry name" value="HMG_box_dom_sf"/>
</dbReference>
<protein>
    <submittedName>
        <fullName evidence="14">Uncharacterized protein</fullName>
    </submittedName>
</protein>
<accession>A0A9W7ETA6</accession>
<keyword evidence="7" id="KW-0175">Coiled coil</keyword>
<dbReference type="PANTHER" id="PTHR45623">
    <property type="entry name" value="CHROMODOMAIN-HELICASE-DNA-BINDING PROTEIN 3-RELATED-RELATED"/>
    <property type="match status" value="1"/>
</dbReference>
<comment type="subcellular location">
    <subcellularLocation>
        <location evidence="1">Nucleus</location>
    </subcellularLocation>
</comment>
<dbReference type="InterPro" id="IPR000330">
    <property type="entry name" value="SNF2_N"/>
</dbReference>
<organism evidence="14 15">
    <name type="scientific">Triparma verrucosa</name>
    <dbReference type="NCBI Taxonomy" id="1606542"/>
    <lineage>
        <taxon>Eukaryota</taxon>
        <taxon>Sar</taxon>
        <taxon>Stramenopiles</taxon>
        <taxon>Ochrophyta</taxon>
        <taxon>Bolidophyceae</taxon>
        <taxon>Parmales</taxon>
        <taxon>Triparmaceae</taxon>
        <taxon>Triparma</taxon>
    </lineage>
</organism>
<dbReference type="SMART" id="SM00398">
    <property type="entry name" value="HMG"/>
    <property type="match status" value="1"/>
</dbReference>
<dbReference type="FunFam" id="3.40.50.300:FF:000082">
    <property type="entry name" value="ISWI chromatin remodeling complex ATPase ISW1"/>
    <property type="match status" value="1"/>
</dbReference>
<dbReference type="GO" id="GO:0034728">
    <property type="term" value="P:nucleosome organization"/>
    <property type="evidence" value="ECO:0007669"/>
    <property type="project" value="TreeGrafter"/>
</dbReference>
<dbReference type="Gene3D" id="1.10.30.10">
    <property type="entry name" value="High mobility group box domain"/>
    <property type="match status" value="1"/>
</dbReference>
<dbReference type="GO" id="GO:0005524">
    <property type="term" value="F:ATP binding"/>
    <property type="evidence" value="ECO:0007669"/>
    <property type="project" value="UniProtKB-KW"/>
</dbReference>
<dbReference type="Pfam" id="PF00271">
    <property type="entry name" value="Helicase_C"/>
    <property type="match status" value="1"/>
</dbReference>
<evidence type="ECO:0000313" key="15">
    <source>
        <dbReference type="Proteomes" id="UP001165160"/>
    </source>
</evidence>
<dbReference type="InterPro" id="IPR001650">
    <property type="entry name" value="Helicase_C-like"/>
</dbReference>
<feature type="domain" description="Helicase ATP-binding" evidence="12">
    <location>
        <begin position="301"/>
        <end position="491"/>
    </location>
</feature>
<dbReference type="GO" id="GO:0005634">
    <property type="term" value="C:nucleus"/>
    <property type="evidence" value="ECO:0007669"/>
    <property type="project" value="UniProtKB-SubCell"/>
</dbReference>
<evidence type="ECO:0000256" key="4">
    <source>
        <dbReference type="ARBA" id="ARBA00022801"/>
    </source>
</evidence>
<dbReference type="EMBL" id="BRXX01000090">
    <property type="protein sequence ID" value="GMH89083.1"/>
    <property type="molecule type" value="Genomic_DNA"/>
</dbReference>
<dbReference type="GO" id="GO:0016887">
    <property type="term" value="F:ATP hydrolysis activity"/>
    <property type="evidence" value="ECO:0007669"/>
    <property type="project" value="TreeGrafter"/>
</dbReference>
<keyword evidence="6" id="KW-0067">ATP-binding</keyword>
<evidence type="ECO:0000256" key="9">
    <source>
        <dbReference type="PROSITE-ProRule" id="PRU00267"/>
    </source>
</evidence>
<dbReference type="InterPro" id="IPR014001">
    <property type="entry name" value="Helicase_ATP-bd"/>
</dbReference>
<keyword evidence="4" id="KW-0378">Hydrolase</keyword>
<dbReference type="SUPFAM" id="SSF46689">
    <property type="entry name" value="Homeodomain-like"/>
    <property type="match status" value="1"/>
</dbReference>
<dbReference type="PANTHER" id="PTHR45623:SF49">
    <property type="entry name" value="SWI_SNF-RELATED MATRIX-ASSOCIATED ACTIN-DEPENDENT REGULATOR OF CHROMATIN SUBFAMILY A MEMBER 5"/>
    <property type="match status" value="1"/>
</dbReference>
<dbReference type="GO" id="GO:0004386">
    <property type="term" value="F:helicase activity"/>
    <property type="evidence" value="ECO:0007669"/>
    <property type="project" value="UniProtKB-KW"/>
</dbReference>
<dbReference type="SUPFAM" id="SSF47095">
    <property type="entry name" value="HMG-box"/>
    <property type="match status" value="1"/>
</dbReference>
<evidence type="ECO:0000256" key="5">
    <source>
        <dbReference type="ARBA" id="ARBA00022806"/>
    </source>
</evidence>
<dbReference type="Pfam" id="PF00176">
    <property type="entry name" value="SNF2-rel_dom"/>
    <property type="match status" value="1"/>
</dbReference>
<sequence length="1529" mass="171997">MPSDDDAYEDASDSDDASFSQPSTVEAEAVPAVPQEAQIKRVTSAFMYYQKSVMTQVKEELMSERPGEQINVGDIASKVSTMWKSLDSGQRKPFEAMNRADRERFNNESFLRDQEYARLQQEKRDDRNNLTDGDTTKRAGRQEQDAKRVILEQKRAKREAARALRPETEEEKQRKKEAADLRAKKNKEEKAVKARHAELRKSEKQDAKKRLEYLVAQSDVFRRLNMGKGSASGANESDKMPGPPSPSKRRTASFAEDPNAADFDEDEADDAVVLRKQPNCIKFGNLKDYQLEGLNWMIHLRSKLAQGLNGILADEMGLGKTLQSISILAYGWESLKINGPHLICVPKSTLSNWMNELARWCPSLRAVRFHGPKDERALFVEKYFNNMAAADSNMRPDMTLPDGSDDHSHSHRKFDVVVTTYEIANMEKKALAKFSWEYLVIDEAHRLKNEASMFATTVRGFHTKNRLLLTGTPLQNNLHELWALLNFLLPDIFSSADQFDDWFNLDVDDDSAKKDMIGTLHKILRPFMLRRLKSDVAKGLPPKTETLLMVGMSSMQKELYKKLLLRDIDSLSSKGETGRTAVLNIIMQLRKACGHPYLFEGMEDRTLHPLGEHLVENCGKMVLLDKLLKKLKEKGHRVLIFTQMTRVLDILEDFMHMRQYQYCRIDGNTDYESRESQIDVYNQPNSEKFCFLLSTRAGGLGINLQTADTVVLFDSDWNPQADLQAQDRAHRIGQKNPVSIYRLVTENTVEEKIVERAQQKLKLDAMVVQSGRLKEKDKVSKDEMMAAVKFGADQVFRSTDSAISDEDIDAILARGEERTKAMAAKLEKAEKGDLLNFSFDTGLKTQEFEGVDYSDKQFRDNLKLMAASAIGKRERKQAPNPNGPDGSKPREQTVVKPKKTLSFRGHQIHIPRHMRLPRMEPHMLFDMKRLCILNDMETEAFGALRDQGVMPNKETLDKLDSILPMEMAQEKKRLLSLGFPMLTKRDYFRFIRGLATKGRENLDDVAAEMGMSMEIVKPYAARFWEEGERLLGPKEWERVQRQIVKGSENLKQQHVLTQQLKEFMAEYENPRDEMVFGRGTEMYGEMDRSLIYSTNKHGYGNWDAIRRDILKDDKLVFNHTLQAITEREMTKRVDYRLKGIERDLNNARAAKKKSDFEAHLNMVKIHEEVARRANSTKTELAASKNPLNLDPMLFGKVNDMQAAQAKQEALWKSELEKINKAVELQMGRAEEARAAILRGDTNVNLQSISLKLGKSDLGTESALPALPRMRTDTSAAAVGVGGKKRGGGGPKRVKVQIPESMYGELAQAIGILGMNARDAVESGFVSRHPEINIKEVKDLFGKMAQRKKPSFLPNHEKPGNSRNKSWFYLRPHFYQLASDVDKAKYPGWEAAKAADDILFQEEITAKENKVKASRDKEKEKKRLKREANGQPPAKRGRKSKKDIAAEAAAAKLMAEQQQQAGAGVVAGIVAGIVAGAGVVAGTVAGVAGVAATLPPPPSVGGGGNGGEVLTPQPPSADSGSNGVAMDTTA</sequence>
<dbReference type="SUPFAM" id="SSF52540">
    <property type="entry name" value="P-loop containing nucleoside triphosphate hydrolases"/>
    <property type="match status" value="2"/>
</dbReference>
<dbReference type="Gene3D" id="3.40.50.10810">
    <property type="entry name" value="Tandem AAA-ATPase domain"/>
    <property type="match status" value="1"/>
</dbReference>
<feature type="compositionally biased region" description="Acidic residues" evidence="10">
    <location>
        <begin position="1"/>
        <end position="16"/>
    </location>
</feature>
<dbReference type="GO" id="GO:0003677">
    <property type="term" value="F:DNA binding"/>
    <property type="evidence" value="ECO:0007669"/>
    <property type="project" value="UniProtKB-UniRule"/>
</dbReference>
<dbReference type="Proteomes" id="UP001165160">
    <property type="component" value="Unassembled WGS sequence"/>
</dbReference>
<evidence type="ECO:0000256" key="8">
    <source>
        <dbReference type="ARBA" id="ARBA00023242"/>
    </source>
</evidence>
<feature type="compositionally biased region" description="Basic and acidic residues" evidence="10">
    <location>
        <begin position="89"/>
        <end position="206"/>
    </location>
</feature>
<feature type="compositionally biased region" description="Low complexity" evidence="10">
    <location>
        <begin position="17"/>
        <end position="36"/>
    </location>
</feature>
<dbReference type="PROSITE" id="PS51194">
    <property type="entry name" value="HELICASE_CTER"/>
    <property type="match status" value="1"/>
</dbReference>
<feature type="region of interest" description="Disordered" evidence="10">
    <location>
        <begin position="226"/>
        <end position="261"/>
    </location>
</feature>
<evidence type="ECO:0000256" key="2">
    <source>
        <dbReference type="ARBA" id="ARBA00009687"/>
    </source>
</evidence>
<dbReference type="PROSITE" id="PS51192">
    <property type="entry name" value="HELICASE_ATP_BIND_1"/>
    <property type="match status" value="1"/>
</dbReference>
<dbReference type="CDD" id="cd18793">
    <property type="entry name" value="SF2_C_SNF"/>
    <property type="match status" value="1"/>
</dbReference>
<dbReference type="FunFam" id="3.40.50.10810:FF:000015">
    <property type="entry name" value="lymphoid-specific helicase isoform X1"/>
    <property type="match status" value="1"/>
</dbReference>
<feature type="region of interest" description="Disordered" evidence="10">
    <location>
        <begin position="1"/>
        <end position="36"/>
    </location>
</feature>
<dbReference type="PROSITE" id="PS50118">
    <property type="entry name" value="HMG_BOX_2"/>
    <property type="match status" value="1"/>
</dbReference>
<evidence type="ECO:0000256" key="1">
    <source>
        <dbReference type="ARBA" id="ARBA00004123"/>
    </source>
</evidence>
<feature type="region of interest" description="Disordered" evidence="10">
    <location>
        <begin position="1408"/>
        <end position="1442"/>
    </location>
</feature>
<dbReference type="SMART" id="SM00490">
    <property type="entry name" value="HELICc"/>
    <property type="match status" value="1"/>
</dbReference>